<sequence>MKMGQIHSLSARKEIVLALGAPSATPVVQPKGRKRKCARGNDGDSSQQEGLNLASGFRGKFVSLIDGMIGECGFEVSRLARDLTEMQGKLSESEAVLNATKDFHSAKVSKLEVQIGELERDLEKTASSLLMEKKARKTKSSEARPLQRWIESGEGSTNHGVEEAKDALRVEFPTRLAKISGSLGSLECIRSRDLALATVDGGMAVVQALQGETPSIKSECFLPTCSEDPEGQDLVVGENRGGAAPRLDEVMGEGEISVLGLEQDLGLLLALRGAMTNSTYVSRYSFDLIRYRFKVRDSNELGGSLYRLDLREEYVFDSPIVYQLPQTYPFACPQAKQTGSLSERGLKTAGTHMI</sequence>
<comment type="caution">
    <text evidence="3">The sequence shown here is derived from an EMBL/GenBank/DDBJ whole genome shotgun (WGS) entry which is preliminary data.</text>
</comment>
<proteinExistence type="predicted"/>
<protein>
    <recommendedName>
        <fullName evidence="5">DUF641 domain-containing protein</fullName>
    </recommendedName>
</protein>
<evidence type="ECO:0000313" key="3">
    <source>
        <dbReference type="EMBL" id="KAF3605617.1"/>
    </source>
</evidence>
<reference evidence="3 4" key="1">
    <citation type="journal article" date="2020" name="BMC Genomics">
        <title>Intraspecific diversification of the crop wild relative Brassica cretica Lam. using demographic model selection.</title>
        <authorList>
            <person name="Kioukis A."/>
            <person name="Michalopoulou V.A."/>
            <person name="Briers L."/>
            <person name="Pirintsos S."/>
            <person name="Studholme D.J."/>
            <person name="Pavlidis P."/>
            <person name="Sarris P.F."/>
        </authorList>
    </citation>
    <scope>NUCLEOTIDE SEQUENCE [LARGE SCALE GENOMIC DNA]</scope>
    <source>
        <strain evidence="4">cv. PFS-1207/04</strain>
    </source>
</reference>
<evidence type="ECO:0000256" key="1">
    <source>
        <dbReference type="SAM" id="Coils"/>
    </source>
</evidence>
<dbReference type="EMBL" id="QGKV02000297">
    <property type="protein sequence ID" value="KAF3605617.1"/>
    <property type="molecule type" value="Genomic_DNA"/>
</dbReference>
<evidence type="ECO:0000256" key="2">
    <source>
        <dbReference type="SAM" id="MobiDB-lite"/>
    </source>
</evidence>
<evidence type="ECO:0000313" key="4">
    <source>
        <dbReference type="Proteomes" id="UP000266723"/>
    </source>
</evidence>
<keyword evidence="1" id="KW-0175">Coiled coil</keyword>
<feature type="coiled-coil region" evidence="1">
    <location>
        <begin position="101"/>
        <end position="128"/>
    </location>
</feature>
<dbReference type="Proteomes" id="UP000266723">
    <property type="component" value="Unassembled WGS sequence"/>
</dbReference>
<evidence type="ECO:0008006" key="5">
    <source>
        <dbReference type="Google" id="ProtNLM"/>
    </source>
</evidence>
<keyword evidence="4" id="KW-1185">Reference proteome</keyword>
<feature type="region of interest" description="Disordered" evidence="2">
    <location>
        <begin position="25"/>
        <end position="51"/>
    </location>
</feature>
<gene>
    <name evidence="3" type="ORF">DY000_02047822</name>
</gene>
<name>A0ABQ7EQ13_BRACR</name>
<organism evidence="3 4">
    <name type="scientific">Brassica cretica</name>
    <name type="common">Mustard</name>
    <dbReference type="NCBI Taxonomy" id="69181"/>
    <lineage>
        <taxon>Eukaryota</taxon>
        <taxon>Viridiplantae</taxon>
        <taxon>Streptophyta</taxon>
        <taxon>Embryophyta</taxon>
        <taxon>Tracheophyta</taxon>
        <taxon>Spermatophyta</taxon>
        <taxon>Magnoliopsida</taxon>
        <taxon>eudicotyledons</taxon>
        <taxon>Gunneridae</taxon>
        <taxon>Pentapetalae</taxon>
        <taxon>rosids</taxon>
        <taxon>malvids</taxon>
        <taxon>Brassicales</taxon>
        <taxon>Brassicaceae</taxon>
        <taxon>Brassiceae</taxon>
        <taxon>Brassica</taxon>
    </lineage>
</organism>
<accession>A0ABQ7EQ13</accession>